<name>A0A5P8FK78_9MICO</name>
<evidence type="ECO:0000256" key="1">
    <source>
        <dbReference type="SAM" id="MobiDB-lite"/>
    </source>
</evidence>
<sequence>MSPSQVVVTEPYSPAESVFTVATQDGFCSDDEVSVTRARWEMSEGLTITKVGVTARRPSDDFTPRPLSELGSPTSSVLPRCDGSEGAVVIEVEITTDEMAWGSGLTIETSAGEATGRTAIGFCPKTPEGMGCTEEQHLDIPVPSQD</sequence>
<feature type="region of interest" description="Disordered" evidence="1">
    <location>
        <begin position="57"/>
        <end position="79"/>
    </location>
</feature>
<accession>A0A5P8FK78</accession>
<dbReference type="KEGG" id="jme:EEW87_005970"/>
<reference evidence="2 3" key="1">
    <citation type="submission" date="2019-09" db="EMBL/GenBank/DDBJ databases">
        <title>Complete Genome Sequence of Janibacter melonis M714 with both human health impact and industrial applications.</title>
        <authorList>
            <person name="Jin M."/>
            <person name="Zhao Q.R."/>
        </authorList>
    </citation>
    <scope>NUCLEOTIDE SEQUENCE [LARGE SCALE GENOMIC DNA]</scope>
    <source>
        <strain evidence="2 3">M714</strain>
    </source>
</reference>
<dbReference type="AlphaFoldDB" id="A0A5P8FK78"/>
<protein>
    <submittedName>
        <fullName evidence="2">Uncharacterized protein</fullName>
    </submittedName>
</protein>
<dbReference type="Proteomes" id="UP000271708">
    <property type="component" value="Chromosome"/>
</dbReference>
<organism evidence="2 3">
    <name type="scientific">Janibacter melonis</name>
    <dbReference type="NCBI Taxonomy" id="262209"/>
    <lineage>
        <taxon>Bacteria</taxon>
        <taxon>Bacillati</taxon>
        <taxon>Actinomycetota</taxon>
        <taxon>Actinomycetes</taxon>
        <taxon>Micrococcales</taxon>
        <taxon>Intrasporangiaceae</taxon>
        <taxon>Janibacter</taxon>
    </lineage>
</organism>
<evidence type="ECO:0000313" key="2">
    <source>
        <dbReference type="EMBL" id="QFQ29965.2"/>
    </source>
</evidence>
<gene>
    <name evidence="2" type="ORF">EEW87_005970</name>
</gene>
<dbReference type="GeneID" id="59160698"/>
<dbReference type="EMBL" id="CP044548">
    <property type="protein sequence ID" value="QFQ29965.2"/>
    <property type="molecule type" value="Genomic_DNA"/>
</dbReference>
<evidence type="ECO:0000313" key="3">
    <source>
        <dbReference type="Proteomes" id="UP000271708"/>
    </source>
</evidence>
<dbReference type="RefSeq" id="WP_148041516.1">
    <property type="nucleotide sequence ID" value="NZ_CP044548.2"/>
</dbReference>
<proteinExistence type="predicted"/>